<organism evidence="2 3">
    <name type="scientific">Sphagnum jensenii</name>
    <dbReference type="NCBI Taxonomy" id="128206"/>
    <lineage>
        <taxon>Eukaryota</taxon>
        <taxon>Viridiplantae</taxon>
        <taxon>Streptophyta</taxon>
        <taxon>Embryophyta</taxon>
        <taxon>Bryophyta</taxon>
        <taxon>Sphagnophytina</taxon>
        <taxon>Sphagnopsida</taxon>
        <taxon>Sphagnales</taxon>
        <taxon>Sphagnaceae</taxon>
        <taxon>Sphagnum</taxon>
    </lineage>
</organism>
<feature type="transmembrane region" description="Helical" evidence="1">
    <location>
        <begin position="102"/>
        <end position="124"/>
    </location>
</feature>
<evidence type="ECO:0000256" key="1">
    <source>
        <dbReference type="SAM" id="Phobius"/>
    </source>
</evidence>
<evidence type="ECO:0000313" key="2">
    <source>
        <dbReference type="EMBL" id="CAK9257501.1"/>
    </source>
</evidence>
<keyword evidence="1" id="KW-1133">Transmembrane helix</keyword>
<protein>
    <submittedName>
        <fullName evidence="2">Uncharacterized protein</fullName>
    </submittedName>
</protein>
<gene>
    <name evidence="2" type="ORF">CSSPJE1EN1_LOCUS2979</name>
</gene>
<keyword evidence="3" id="KW-1185">Reference proteome</keyword>
<dbReference type="EMBL" id="OZ020105">
    <property type="protein sequence ID" value="CAK9257501.1"/>
    <property type="molecule type" value="Genomic_DNA"/>
</dbReference>
<keyword evidence="1" id="KW-0812">Transmembrane</keyword>
<proteinExistence type="predicted"/>
<name>A0ABP0VUL5_9BRYO</name>
<dbReference type="Proteomes" id="UP001497444">
    <property type="component" value="Chromosome 10"/>
</dbReference>
<reference evidence="2" key="1">
    <citation type="submission" date="2024-02" db="EMBL/GenBank/DDBJ databases">
        <authorList>
            <consortium name="ELIXIR-Norway"/>
            <consortium name="Elixir Norway"/>
        </authorList>
    </citation>
    <scope>NUCLEOTIDE SEQUENCE</scope>
</reference>
<accession>A0ABP0VUL5</accession>
<evidence type="ECO:0000313" key="3">
    <source>
        <dbReference type="Proteomes" id="UP001497444"/>
    </source>
</evidence>
<sequence>MNPRTVECVNTPHMEMFQEGLAQQWINVTENSGSCDSDYFKNAASSAQEYFKSMSKYYKYHSMVVVDPKGQSGHGHELMEYYNQCKPLYCDVTRPNSLFRHIYLAVAQLAGLAALLFILHHCIVQPLLARLLSPRGAES</sequence>
<keyword evidence="1" id="KW-0472">Membrane</keyword>